<evidence type="ECO:0000313" key="3">
    <source>
        <dbReference type="Proteomes" id="UP001274830"/>
    </source>
</evidence>
<dbReference type="EMBL" id="JAUTXT010000008">
    <property type="protein sequence ID" value="KAK3677107.1"/>
    <property type="molecule type" value="Genomic_DNA"/>
</dbReference>
<organism evidence="2 3">
    <name type="scientific">Recurvomyces mirabilis</name>
    <dbReference type="NCBI Taxonomy" id="574656"/>
    <lineage>
        <taxon>Eukaryota</taxon>
        <taxon>Fungi</taxon>
        <taxon>Dikarya</taxon>
        <taxon>Ascomycota</taxon>
        <taxon>Pezizomycotina</taxon>
        <taxon>Dothideomycetes</taxon>
        <taxon>Dothideomycetidae</taxon>
        <taxon>Mycosphaerellales</taxon>
        <taxon>Teratosphaeriaceae</taxon>
        <taxon>Recurvomyces</taxon>
    </lineage>
</organism>
<proteinExistence type="predicted"/>
<name>A0AAE0WSJ0_9PEZI</name>
<evidence type="ECO:0000313" key="2">
    <source>
        <dbReference type="EMBL" id="KAK3677107.1"/>
    </source>
</evidence>
<accession>A0AAE0WSJ0</accession>
<dbReference type="PANTHER" id="PTHR35391">
    <property type="entry name" value="C2H2-TYPE DOMAIN-CONTAINING PROTEIN-RELATED"/>
    <property type="match status" value="1"/>
</dbReference>
<keyword evidence="3" id="KW-1185">Reference proteome</keyword>
<dbReference type="PANTHER" id="PTHR35391:SF5">
    <property type="entry name" value="DUF6590 DOMAIN-CONTAINING PROTEIN"/>
    <property type="match status" value="1"/>
</dbReference>
<dbReference type="Proteomes" id="UP001274830">
    <property type="component" value="Unassembled WGS sequence"/>
</dbReference>
<sequence>MFSRAQWLFDHHHRLYYLVDSINTRIYEDDPRLPPEYRRSPAISELGPVPQHHSHLRSPILSTPYDDYYPGRSWVDEHGHLLHNTFAHNSGAIPSQPALVREASNIDPLWSTTTRATPATAVPEPFTDLQVNLESATDPRTGVAVVTATGPKEKITDPELFRAGVTARRALYPTPEGEERLFSTFKRRQRQFFTVGRVFSVCWSEPASDTTTINTLVQNDRSDPGLSANRFGESIFSKVRKFVIIRQGQDYCSALPIVSYGGQGVAKPGVTKAEHGLIYTGRTPPSPQRAELATRGERGMRAQSIRVVPDRQEDRLDSMSRIDFAKVHTVHHNLKVAAFGCVHPDSVAALITEFQSQRLVFQHDRGTYFEMLKKK</sequence>
<protein>
    <recommendedName>
        <fullName evidence="1">DUF6590 domain-containing protein</fullName>
    </recommendedName>
</protein>
<gene>
    <name evidence="2" type="ORF">LTR78_003312</name>
</gene>
<dbReference type="AlphaFoldDB" id="A0AAE0WSJ0"/>
<feature type="domain" description="DUF6590" evidence="1">
    <location>
        <begin position="190"/>
        <end position="351"/>
    </location>
</feature>
<dbReference type="InterPro" id="IPR046497">
    <property type="entry name" value="DUF6590"/>
</dbReference>
<comment type="caution">
    <text evidence="2">The sequence shown here is derived from an EMBL/GenBank/DDBJ whole genome shotgun (WGS) entry which is preliminary data.</text>
</comment>
<dbReference type="Pfam" id="PF20233">
    <property type="entry name" value="DUF6590"/>
    <property type="match status" value="1"/>
</dbReference>
<evidence type="ECO:0000259" key="1">
    <source>
        <dbReference type="Pfam" id="PF20233"/>
    </source>
</evidence>
<reference evidence="2" key="1">
    <citation type="submission" date="2023-07" db="EMBL/GenBank/DDBJ databases">
        <title>Black Yeasts Isolated from many extreme environments.</title>
        <authorList>
            <person name="Coleine C."/>
            <person name="Stajich J.E."/>
            <person name="Selbmann L."/>
        </authorList>
    </citation>
    <scope>NUCLEOTIDE SEQUENCE</scope>
    <source>
        <strain evidence="2">CCFEE 5485</strain>
    </source>
</reference>